<feature type="domain" description="DUF8053" evidence="1">
    <location>
        <begin position="1"/>
        <end position="55"/>
    </location>
</feature>
<dbReference type="RefSeq" id="WP_276236455.1">
    <property type="nucleotide sequence ID" value="NZ_CP119989.1"/>
</dbReference>
<proteinExistence type="predicted"/>
<evidence type="ECO:0000313" key="3">
    <source>
        <dbReference type="Proteomes" id="UP001596388"/>
    </source>
</evidence>
<dbReference type="InterPro" id="IPR058366">
    <property type="entry name" value="DUF8053"/>
</dbReference>
<keyword evidence="3" id="KW-1185">Reference proteome</keyword>
<evidence type="ECO:0000259" key="1">
    <source>
        <dbReference type="Pfam" id="PF26227"/>
    </source>
</evidence>
<dbReference type="Proteomes" id="UP001596388">
    <property type="component" value="Unassembled WGS sequence"/>
</dbReference>
<dbReference type="GeneID" id="79270055"/>
<organism evidence="2 3">
    <name type="scientific">Halobaculum marinum</name>
    <dbReference type="NCBI Taxonomy" id="3031996"/>
    <lineage>
        <taxon>Archaea</taxon>
        <taxon>Methanobacteriati</taxon>
        <taxon>Methanobacteriota</taxon>
        <taxon>Stenosarchaea group</taxon>
        <taxon>Halobacteria</taxon>
        <taxon>Halobacteriales</taxon>
        <taxon>Haloferacaceae</taxon>
        <taxon>Halobaculum</taxon>
    </lineage>
</organism>
<dbReference type="EMBL" id="JBHTAG010000002">
    <property type="protein sequence ID" value="MFC7096061.1"/>
    <property type="molecule type" value="Genomic_DNA"/>
</dbReference>
<accession>A0ABD5WS29</accession>
<comment type="caution">
    <text evidence="2">The sequence shown here is derived from an EMBL/GenBank/DDBJ whole genome shotgun (WGS) entry which is preliminary data.</text>
</comment>
<gene>
    <name evidence="2" type="ORF">ACFQKD_01990</name>
</gene>
<dbReference type="Pfam" id="PF26227">
    <property type="entry name" value="DUF8053"/>
    <property type="match status" value="1"/>
</dbReference>
<dbReference type="AlphaFoldDB" id="A0ABD5WS29"/>
<reference evidence="2 3" key="1">
    <citation type="journal article" date="2019" name="Int. J. Syst. Evol. Microbiol.">
        <title>The Global Catalogue of Microorganisms (GCM) 10K type strain sequencing project: providing services to taxonomists for standard genome sequencing and annotation.</title>
        <authorList>
            <consortium name="The Broad Institute Genomics Platform"/>
            <consortium name="The Broad Institute Genome Sequencing Center for Infectious Disease"/>
            <person name="Wu L."/>
            <person name="Ma J."/>
        </authorList>
    </citation>
    <scope>NUCLEOTIDE SEQUENCE [LARGE SCALE GENOMIC DNA]</scope>
    <source>
        <strain evidence="2 3">DT55</strain>
    </source>
</reference>
<evidence type="ECO:0000313" key="2">
    <source>
        <dbReference type="EMBL" id="MFC7096061.1"/>
    </source>
</evidence>
<protein>
    <recommendedName>
        <fullName evidence="1">DUF8053 domain-containing protein</fullName>
    </recommendedName>
</protein>
<name>A0ABD5WS29_9EURY</name>
<sequence>MQTLQRRSGSGLVTLPKKGLERDDVLTEDGEIPEQQNLVVDRLGRRVYLVRLVDDARVPDAEETEVVERLAAQRLLQQDAFEQGSAAD</sequence>